<comment type="caution">
    <text evidence="2">The sequence shown here is derived from an EMBL/GenBank/DDBJ whole genome shotgun (WGS) entry which is preliminary data.</text>
</comment>
<evidence type="ECO:0000313" key="3">
    <source>
        <dbReference type="Proteomes" id="UP001292571"/>
    </source>
</evidence>
<protein>
    <submittedName>
        <fullName evidence="2">Uncharacterized protein</fullName>
    </submittedName>
</protein>
<reference evidence="2 3" key="1">
    <citation type="submission" date="2023-12" db="EMBL/GenBank/DDBJ databases">
        <title>Pseudomonas sp. T5W1.</title>
        <authorList>
            <person name="Maltman C."/>
        </authorList>
    </citation>
    <scope>NUCLEOTIDE SEQUENCE [LARGE SCALE GENOMIC DNA]</scope>
    <source>
        <strain evidence="2 3">T5W1</strain>
    </source>
</reference>
<feature type="compositionally biased region" description="Low complexity" evidence="1">
    <location>
        <begin position="22"/>
        <end position="42"/>
    </location>
</feature>
<evidence type="ECO:0000313" key="2">
    <source>
        <dbReference type="EMBL" id="MEA1606984.1"/>
    </source>
</evidence>
<proteinExistence type="predicted"/>
<sequence>MTSISNSSPLASYFANTAKPSTAAAAGSSSSTDKPSTSAPDPLAEIRRFASGMVANSRGGLLRAMNAESSVASNSIASDRFRPVTEQSSDTSKIALPDVAELDREDAAKLLAQINKLVDAGLDKSDSFVGYNGDEQTDSLTTYRDWLQARGGVSIYV</sequence>
<accession>A0ABU5PBG2</accession>
<evidence type="ECO:0000256" key="1">
    <source>
        <dbReference type="SAM" id="MobiDB-lite"/>
    </source>
</evidence>
<dbReference type="Proteomes" id="UP001292571">
    <property type="component" value="Unassembled WGS sequence"/>
</dbReference>
<feature type="region of interest" description="Disordered" evidence="1">
    <location>
        <begin position="22"/>
        <end position="44"/>
    </location>
</feature>
<gene>
    <name evidence="2" type="ORF">SOP97_14355</name>
</gene>
<keyword evidence="3" id="KW-1185">Reference proteome</keyword>
<dbReference type="EMBL" id="JAYEET010000042">
    <property type="protein sequence ID" value="MEA1606984.1"/>
    <property type="molecule type" value="Genomic_DNA"/>
</dbReference>
<dbReference type="RefSeq" id="WP_322949751.1">
    <property type="nucleotide sequence ID" value="NZ_JAYEET010000042.1"/>
</dbReference>
<organism evidence="2 3">
    <name type="scientific">Pseudomonas spirodelae</name>
    <dbReference type="NCBI Taxonomy" id="3101751"/>
    <lineage>
        <taxon>Bacteria</taxon>
        <taxon>Pseudomonadati</taxon>
        <taxon>Pseudomonadota</taxon>
        <taxon>Gammaproteobacteria</taxon>
        <taxon>Pseudomonadales</taxon>
        <taxon>Pseudomonadaceae</taxon>
        <taxon>Pseudomonas</taxon>
    </lineage>
</organism>
<name>A0ABU5PBG2_9PSED</name>